<dbReference type="Pfam" id="PF20901">
    <property type="entry name" value="Sf6_terminase"/>
    <property type="match status" value="1"/>
</dbReference>
<keyword evidence="2" id="KW-1185">Reference proteome</keyword>
<sequence length="539" mass="61287">MASVFRWLKSEEGFSEQYAHAREAQADALADEIVDIADTEEDAAKARVRVDARKWVAGKLKPKRYGDKVTNEHTGAEGGAISIQKELHRDSTRFKVVVIHRRGGKTVGAVMDMLDHAIRATSERPRYAYIAPYYKQAKAVAWDYLKAFALRIPGTQANESELRVDLPNGARIQLYGADNYDALRGIYLDGVVLDEFGDMDPRAWAEVIRPALSDRQGWATFIGTPKGQNTFYELYQHAKEADGWSARMLKASESGLVAEDELRDARAVMTEDQYAQEFECSFEAAIPGAYYAKLIAEAEEDKRISNVPFDPAVPVYTAWDLGIGDSTAIWFAQVLGREVRLIDYYEASGVGLDHYVAQLREGRRARYAYAEHWLPHDADHKELSTGRSRIETLRSLGLEARVLPVARVEDGINAVRMLLPRVWIDKERCAEGIKALKHYRSEWDEKRKVLRPRPLHDWSSHGADAMRYFAQAYRDTSRLMEDLDPTFFQRLCSDERRASVGYEHDEELYAQREQALNYYKGEMPDVKALPNRSKATSSD</sequence>
<dbReference type="InterPro" id="IPR027417">
    <property type="entry name" value="P-loop_NTPase"/>
</dbReference>
<dbReference type="AlphaFoldDB" id="A0A813BL61"/>
<dbReference type="EMBL" id="CAJNJA010071735">
    <property type="protein sequence ID" value="CAE7904825.1"/>
    <property type="molecule type" value="Genomic_DNA"/>
</dbReference>
<dbReference type="Gene3D" id="3.30.420.280">
    <property type="match status" value="1"/>
</dbReference>
<dbReference type="Gene3D" id="1.10.10.60">
    <property type="entry name" value="Homeodomain-like"/>
    <property type="match status" value="1"/>
</dbReference>
<feature type="non-terminal residue" evidence="1">
    <location>
        <position position="1"/>
    </location>
</feature>
<proteinExistence type="predicted"/>
<reference evidence="1" key="1">
    <citation type="submission" date="2021-02" db="EMBL/GenBank/DDBJ databases">
        <authorList>
            <person name="Dougan E. K."/>
            <person name="Rhodes N."/>
            <person name="Thang M."/>
            <person name="Chan C."/>
        </authorList>
    </citation>
    <scope>NUCLEOTIDE SEQUENCE</scope>
</reference>
<protein>
    <recommendedName>
        <fullName evidence="3">Terminase large subunit gp17-like C-terminal domain-containing protein</fullName>
    </recommendedName>
</protein>
<dbReference type="Gene3D" id="3.40.50.300">
    <property type="entry name" value="P-loop containing nucleotide triphosphate hydrolases"/>
    <property type="match status" value="1"/>
</dbReference>
<organism evidence="1 2">
    <name type="scientific">Symbiodinium necroappetens</name>
    <dbReference type="NCBI Taxonomy" id="1628268"/>
    <lineage>
        <taxon>Eukaryota</taxon>
        <taxon>Sar</taxon>
        <taxon>Alveolata</taxon>
        <taxon>Dinophyceae</taxon>
        <taxon>Suessiales</taxon>
        <taxon>Symbiodiniaceae</taxon>
        <taxon>Symbiodinium</taxon>
    </lineage>
</organism>
<gene>
    <name evidence="1" type="ORF">SNEC2469_LOCUS30588</name>
</gene>
<evidence type="ECO:0000313" key="1">
    <source>
        <dbReference type="EMBL" id="CAE7904825.1"/>
    </source>
</evidence>
<comment type="caution">
    <text evidence="1">The sequence shown here is derived from an EMBL/GenBank/DDBJ whole genome shotgun (WGS) entry which is preliminary data.</text>
</comment>
<dbReference type="OrthoDB" id="10370855at2759"/>
<evidence type="ECO:0008006" key="3">
    <source>
        <dbReference type="Google" id="ProtNLM"/>
    </source>
</evidence>
<accession>A0A813BL61</accession>
<evidence type="ECO:0000313" key="2">
    <source>
        <dbReference type="Proteomes" id="UP000601435"/>
    </source>
</evidence>
<dbReference type="Proteomes" id="UP000601435">
    <property type="component" value="Unassembled WGS sequence"/>
</dbReference>
<name>A0A813BL61_9DINO</name>
<dbReference type="InterPro" id="IPR048683">
    <property type="entry name" value="Sf6_terminase"/>
</dbReference>